<dbReference type="GO" id="GO:0005886">
    <property type="term" value="C:plasma membrane"/>
    <property type="evidence" value="ECO:0007669"/>
    <property type="project" value="UniProtKB-SubCell"/>
</dbReference>
<evidence type="ECO:0000313" key="7">
    <source>
        <dbReference type="EMBL" id="AGA30950.1"/>
    </source>
</evidence>
<evidence type="ECO:0000256" key="4">
    <source>
        <dbReference type="ARBA" id="ARBA00022989"/>
    </source>
</evidence>
<sequence>MSDTNLTHDQEMAVESHTSQYIKIFLILIVFTVSEYLYASIFANHTFLVLVLGLMTMAIIKATLVGLYFMHLKFEGKWVYAMLVPAGILALVLTFALFPDVAMQPITEENPDLEGIETTPIQPGAAVSILRPSNPVG</sequence>
<feature type="transmembrane region" description="Helical" evidence="6">
    <location>
        <begin position="78"/>
        <end position="98"/>
    </location>
</feature>
<name>L0DQ52_SINAD</name>
<evidence type="ECO:0000313" key="8">
    <source>
        <dbReference type="Proteomes" id="UP000010798"/>
    </source>
</evidence>
<keyword evidence="5 6" id="KW-0472">Membrane</keyword>
<dbReference type="eggNOG" id="ENOG5033D99">
    <property type="taxonomic scope" value="Bacteria"/>
</dbReference>
<dbReference type="KEGG" id="saci:Sinac_6890"/>
<evidence type="ECO:0000256" key="5">
    <source>
        <dbReference type="ARBA" id="ARBA00023136"/>
    </source>
</evidence>
<accession>L0DQ52</accession>
<dbReference type="AlphaFoldDB" id="L0DQ52"/>
<reference evidence="7 8" key="1">
    <citation type="submission" date="2012-02" db="EMBL/GenBank/DDBJ databases">
        <title>Complete sequence of chromosome of Singulisphaera acidiphila DSM 18658.</title>
        <authorList>
            <consortium name="US DOE Joint Genome Institute (JGI-PGF)"/>
            <person name="Lucas S."/>
            <person name="Copeland A."/>
            <person name="Lapidus A."/>
            <person name="Glavina del Rio T."/>
            <person name="Dalin E."/>
            <person name="Tice H."/>
            <person name="Bruce D."/>
            <person name="Goodwin L."/>
            <person name="Pitluck S."/>
            <person name="Peters L."/>
            <person name="Ovchinnikova G."/>
            <person name="Chertkov O."/>
            <person name="Kyrpides N."/>
            <person name="Mavromatis K."/>
            <person name="Ivanova N."/>
            <person name="Brettin T."/>
            <person name="Detter J.C."/>
            <person name="Han C."/>
            <person name="Larimer F."/>
            <person name="Land M."/>
            <person name="Hauser L."/>
            <person name="Markowitz V."/>
            <person name="Cheng J.-F."/>
            <person name="Hugenholtz P."/>
            <person name="Woyke T."/>
            <person name="Wu D."/>
            <person name="Tindall B."/>
            <person name="Pomrenke H."/>
            <person name="Brambilla E."/>
            <person name="Klenk H.-P."/>
            <person name="Eisen J.A."/>
        </authorList>
    </citation>
    <scope>NUCLEOTIDE SEQUENCE [LARGE SCALE GENOMIC DNA]</scope>
    <source>
        <strain evidence="8">ATCC BAA-1392 / DSM 18658 / VKM B-2454 / MOB10</strain>
    </source>
</reference>
<dbReference type="RefSeq" id="WP_015250022.1">
    <property type="nucleotide sequence ID" value="NC_019892.1"/>
</dbReference>
<organism evidence="7 8">
    <name type="scientific">Singulisphaera acidiphila (strain ATCC BAA-1392 / DSM 18658 / VKM B-2454 / MOB10)</name>
    <dbReference type="NCBI Taxonomy" id="886293"/>
    <lineage>
        <taxon>Bacteria</taxon>
        <taxon>Pseudomonadati</taxon>
        <taxon>Planctomycetota</taxon>
        <taxon>Planctomycetia</taxon>
        <taxon>Isosphaerales</taxon>
        <taxon>Isosphaeraceae</taxon>
        <taxon>Singulisphaera</taxon>
    </lineage>
</organism>
<protein>
    <submittedName>
        <fullName evidence="7">Uncharacterized protein</fullName>
    </submittedName>
</protein>
<proteinExistence type="predicted"/>
<keyword evidence="4 6" id="KW-1133">Transmembrane helix</keyword>
<feature type="transmembrane region" description="Helical" evidence="6">
    <location>
        <begin position="21"/>
        <end position="41"/>
    </location>
</feature>
<keyword evidence="3 6" id="KW-0812">Transmembrane</keyword>
<evidence type="ECO:0000256" key="6">
    <source>
        <dbReference type="SAM" id="Phobius"/>
    </source>
</evidence>
<gene>
    <name evidence="7" type="ordered locus">Sinac_6890</name>
</gene>
<dbReference type="InterPro" id="IPR005171">
    <property type="entry name" value="Cyt_c_oxidase_su4_prok"/>
</dbReference>
<dbReference type="Pfam" id="PF03626">
    <property type="entry name" value="COX4_pro"/>
    <property type="match status" value="1"/>
</dbReference>
<keyword evidence="2" id="KW-1003">Cell membrane</keyword>
<dbReference type="Proteomes" id="UP000010798">
    <property type="component" value="Chromosome"/>
</dbReference>
<evidence type="ECO:0000256" key="3">
    <source>
        <dbReference type="ARBA" id="ARBA00022692"/>
    </source>
</evidence>
<comment type="subcellular location">
    <subcellularLocation>
        <location evidence="1">Cell membrane</location>
        <topology evidence="1">Multi-pass membrane protein</topology>
    </subcellularLocation>
</comment>
<dbReference type="EMBL" id="CP003364">
    <property type="protein sequence ID" value="AGA30950.1"/>
    <property type="molecule type" value="Genomic_DNA"/>
</dbReference>
<evidence type="ECO:0000256" key="1">
    <source>
        <dbReference type="ARBA" id="ARBA00004651"/>
    </source>
</evidence>
<feature type="transmembrane region" description="Helical" evidence="6">
    <location>
        <begin position="47"/>
        <end position="69"/>
    </location>
</feature>
<keyword evidence="8" id="KW-1185">Reference proteome</keyword>
<dbReference type="HOGENOM" id="CLU_1863831_0_0_0"/>
<dbReference type="OrthoDB" id="288216at2"/>
<evidence type="ECO:0000256" key="2">
    <source>
        <dbReference type="ARBA" id="ARBA00022475"/>
    </source>
</evidence>
<dbReference type="STRING" id="886293.Sinac_6890"/>